<evidence type="ECO:0000313" key="2">
    <source>
        <dbReference type="Proteomes" id="UP000269154"/>
    </source>
</evidence>
<dbReference type="AlphaFoldDB" id="A0A3N6PIM8"/>
<reference evidence="1 2" key="1">
    <citation type="journal article" date="2018" name="ACS Chem. Biol.">
        <title>Ketoreductase domain dysfunction expands chemodiversity: malyngamide biosynthesis in the cyanobacterium Okeania hirsuta.</title>
        <authorList>
            <person name="Moss N.A."/>
            <person name="Leao T."/>
            <person name="Rankin M."/>
            <person name="McCullough T.M."/>
            <person name="Qu P."/>
            <person name="Korobeynikov A."/>
            <person name="Smith J.L."/>
            <person name="Gerwick L."/>
            <person name="Gerwick W.H."/>
        </authorList>
    </citation>
    <scope>NUCLEOTIDE SEQUENCE [LARGE SCALE GENOMIC DNA]</scope>
    <source>
        <strain evidence="1 2">PAB10Feb10-1</strain>
    </source>
</reference>
<dbReference type="Proteomes" id="UP000269154">
    <property type="component" value="Unassembled WGS sequence"/>
</dbReference>
<evidence type="ECO:0008006" key="3">
    <source>
        <dbReference type="Google" id="ProtNLM"/>
    </source>
</evidence>
<proteinExistence type="predicted"/>
<organism evidence="1 2">
    <name type="scientific">Okeania hirsuta</name>
    <dbReference type="NCBI Taxonomy" id="1458930"/>
    <lineage>
        <taxon>Bacteria</taxon>
        <taxon>Bacillati</taxon>
        <taxon>Cyanobacteriota</taxon>
        <taxon>Cyanophyceae</taxon>
        <taxon>Oscillatoriophycideae</taxon>
        <taxon>Oscillatoriales</taxon>
        <taxon>Microcoleaceae</taxon>
        <taxon>Okeania</taxon>
    </lineage>
</organism>
<protein>
    <recommendedName>
        <fullName evidence="3">Transposase</fullName>
    </recommendedName>
</protein>
<dbReference type="RefSeq" id="WP_124154213.1">
    <property type="nucleotide sequence ID" value="NZ_CAWOLW010000002.1"/>
</dbReference>
<accession>A0A3N6PIM8</accession>
<sequence length="67" mass="7950">MMIISREFVDGSQLILTIDRRQWKNHHIFVMATIYKKRALPIYWQVLLQKGSTNLAEQKALIQPVLR</sequence>
<name>A0A3N6PIM8_9CYAN</name>
<dbReference type="EMBL" id="RCBY01000010">
    <property type="protein sequence ID" value="RQH54525.1"/>
    <property type="molecule type" value="Genomic_DNA"/>
</dbReference>
<keyword evidence="2" id="KW-1185">Reference proteome</keyword>
<dbReference type="OrthoDB" id="468082at2"/>
<comment type="caution">
    <text evidence="1">The sequence shown here is derived from an EMBL/GenBank/DDBJ whole genome shotgun (WGS) entry which is preliminary data.</text>
</comment>
<evidence type="ECO:0000313" key="1">
    <source>
        <dbReference type="EMBL" id="RQH54525.1"/>
    </source>
</evidence>
<gene>
    <name evidence="1" type="ORF">D5R40_03110</name>
</gene>